<dbReference type="Gene3D" id="3.90.70.10">
    <property type="entry name" value="Cysteine proteinases"/>
    <property type="match status" value="1"/>
</dbReference>
<dbReference type="SUPFAM" id="SSF54001">
    <property type="entry name" value="Cysteine proteinases"/>
    <property type="match status" value="1"/>
</dbReference>
<dbReference type="InterPro" id="IPR036213">
    <property type="entry name" value="Calpain_III_sf"/>
</dbReference>
<dbReference type="AlphaFoldDB" id="Q4U920"/>
<dbReference type="EMBL" id="CR940353">
    <property type="protein sequence ID" value="CAI76683.1"/>
    <property type="molecule type" value="Genomic_DNA"/>
</dbReference>
<dbReference type="KEGG" id="tan:TA10605"/>
<feature type="active site" evidence="4">
    <location>
        <position position="347"/>
    </location>
</feature>
<dbReference type="InterPro" id="IPR038765">
    <property type="entry name" value="Papain-like_cys_pep_sf"/>
</dbReference>
<dbReference type="Proteomes" id="UP000001950">
    <property type="component" value="Chromosome 4"/>
</dbReference>
<dbReference type="OMA" id="MNPNEIW"/>
<feature type="active site" evidence="4">
    <location>
        <position position="103"/>
    </location>
</feature>
<dbReference type="Gene3D" id="2.60.120.380">
    <property type="match status" value="1"/>
</dbReference>
<dbReference type="VEuPathDB" id="PiroplasmaDB:TA10605"/>
<evidence type="ECO:0000256" key="2">
    <source>
        <dbReference type="ARBA" id="ARBA00022801"/>
    </source>
</evidence>
<evidence type="ECO:0000256" key="1">
    <source>
        <dbReference type="ARBA" id="ARBA00022670"/>
    </source>
</evidence>
<dbReference type="eggNOG" id="KOG0045">
    <property type="taxonomic scope" value="Eukaryota"/>
</dbReference>
<dbReference type="SMART" id="SM00230">
    <property type="entry name" value="CysPc"/>
    <property type="match status" value="1"/>
</dbReference>
<dbReference type="InParanoid" id="Q4U920"/>
<feature type="active site" evidence="4">
    <location>
        <position position="323"/>
    </location>
</feature>
<evidence type="ECO:0000313" key="6">
    <source>
        <dbReference type="EMBL" id="CAI76683.1"/>
    </source>
</evidence>
<dbReference type="PANTHER" id="PTHR46143">
    <property type="entry name" value="CALPAIN-7"/>
    <property type="match status" value="1"/>
</dbReference>
<feature type="domain" description="Calpain catalytic" evidence="5">
    <location>
        <begin position="19"/>
        <end position="399"/>
    </location>
</feature>
<dbReference type="InterPro" id="IPR001300">
    <property type="entry name" value="Peptidase_C2_calpain_cat"/>
</dbReference>
<keyword evidence="1 4" id="KW-0645">Protease</keyword>
<gene>
    <name evidence="6" type="ORF">TA10605</name>
</gene>
<dbReference type="OrthoDB" id="167576at2759"/>
<sequence length="937" mass="108090">MKPQVSENVQAERFEKFSSFVDRCFIPPWDHVVESTSKDFKYLNELISVGDLWQDPSGLMELNSRQKKRFSRWVRYFELCDHLTFFNSVPTSERILQGYVGDCSTVSSLSSLAEYENFSGIPVLTDKIKLIDLEKTAINLVNLGYPEQCINYLGGYKISIGVKVFFNGCPRCMFIDDWVPVKSDNTLLCAHSKDYSELWVTLFEKANVRLSGNTYAIKGTNPGVDIYHLTGWIPEIIQLPPFRFKLPNDHSNPLIMDGIKQKVYDSPSDITNIQKWESIWESVLYNFNKNCVLCLGTNELYDVTTNSFYIEGISVSSGIVSGHAYSVLNVLELCVSGMKHKLLLLKNPWGKVSSKIEIDPMILSILPSNNNTTNDVGIFWIEWDSVLKWFSHLYFCWNTEMFDFVNKIHFTWGRNEHFINSPVPEDSYLSMFNPQILVSYPNEQEGSKTQVVDRKSKSQLMKSSGEDYLLIYAMLIQNRRELGEKMKYLATHIFEGNSRIIIPNNPLINGVYNNSEIILTKLLISPYPSADERREQILKYGRYHQIENKTHVVNLIILLCYYMRKMQENSSYTLITYSNKSIKLLPLSELSEYSNLVYDYRWSSFNNGMNPNEIWSFFTNPQFRLEIKRDTNLIILLETDSEISVNLRLFFGRLATIRSLRTKQAKSSNEYKLYCCSIHGYFKKGTYTLIPSNFNGVEANFKFNFFFQGPQNDTIQIYPIPYPFIKLHHMASLEPNSSTKVDREYKIDETGDQLVERPVSYHILNHYHVTVLRITNHYLDFTVDQVTLLSIKIKVNSINDNKFVLFSTNTSYPNLSQSICSVGDNSGNDRQLNFCSDVCCFSCGGPYGQFYPISPNLFPEEHGLGYKFSLFSDLNGGISKNGKTPSNSSQVLFTRELLITFTLANLFPNSQYRLVSINQFKFQKLFFISNFPITLIQ</sequence>
<evidence type="ECO:0000256" key="3">
    <source>
        <dbReference type="ARBA" id="ARBA00022807"/>
    </source>
</evidence>
<dbReference type="GeneID" id="3862715"/>
<keyword evidence="7" id="KW-1185">Reference proteome</keyword>
<evidence type="ECO:0000256" key="4">
    <source>
        <dbReference type="PROSITE-ProRule" id="PRU00239"/>
    </source>
</evidence>
<dbReference type="STRING" id="5874.Q4U920"/>
<dbReference type="SUPFAM" id="SSF49758">
    <property type="entry name" value="Calpain large subunit, middle domain (domain III)"/>
    <property type="match status" value="1"/>
</dbReference>
<dbReference type="Pfam" id="PF00648">
    <property type="entry name" value="Peptidase_C2"/>
    <property type="match status" value="1"/>
</dbReference>
<dbReference type="InterPro" id="IPR051297">
    <property type="entry name" value="PalB/RIM13"/>
</dbReference>
<dbReference type="PROSITE" id="PS50203">
    <property type="entry name" value="CALPAIN_CAT"/>
    <property type="match status" value="1"/>
</dbReference>
<reference evidence="6 7" key="1">
    <citation type="journal article" date="2005" name="Science">
        <title>Genome of the host-cell transforming parasite Theileria annulata compared with T. parva.</title>
        <authorList>
            <person name="Pain A."/>
            <person name="Renauld H."/>
            <person name="Berriman M."/>
            <person name="Murphy L."/>
            <person name="Yeats C.A."/>
            <person name="Weir W."/>
            <person name="Kerhornou A."/>
            <person name="Aslett M."/>
            <person name="Bishop R."/>
            <person name="Bouchier C."/>
            <person name="Cochet M."/>
            <person name="Coulson R.M.R."/>
            <person name="Cronin A."/>
            <person name="de Villiers E.P."/>
            <person name="Fraser A."/>
            <person name="Fosker N."/>
            <person name="Gardner M."/>
            <person name="Goble A."/>
            <person name="Griffiths-Jones S."/>
            <person name="Harris D.E."/>
            <person name="Katzer F."/>
            <person name="Larke N."/>
            <person name="Lord A."/>
            <person name="Maser P."/>
            <person name="McKellar S."/>
            <person name="Mooney P."/>
            <person name="Morton F."/>
            <person name="Nene V."/>
            <person name="O'Neil S."/>
            <person name="Price C."/>
            <person name="Quail M.A."/>
            <person name="Rabbinowitsch E."/>
            <person name="Rawlings N.D."/>
            <person name="Rutter S."/>
            <person name="Saunders D."/>
            <person name="Seeger K."/>
            <person name="Shah T."/>
            <person name="Squares R."/>
            <person name="Squares S."/>
            <person name="Tivey A."/>
            <person name="Walker A.R."/>
            <person name="Woodward J."/>
            <person name="Dobbelaere D.A.E."/>
            <person name="Langsley G."/>
            <person name="Rajandream M.A."/>
            <person name="McKeever D."/>
            <person name="Shiels B."/>
            <person name="Tait A."/>
            <person name="Barrell B.G."/>
            <person name="Hall N."/>
        </authorList>
    </citation>
    <scope>NUCLEOTIDE SEQUENCE [LARGE SCALE GENOMIC DNA]</scope>
    <source>
        <strain evidence="7">Ankara</strain>
    </source>
</reference>
<evidence type="ECO:0000259" key="5">
    <source>
        <dbReference type="PROSITE" id="PS50203"/>
    </source>
</evidence>
<evidence type="ECO:0000313" key="7">
    <source>
        <dbReference type="Proteomes" id="UP000001950"/>
    </source>
</evidence>
<accession>Q4U920</accession>
<proteinExistence type="predicted"/>
<protein>
    <recommendedName>
        <fullName evidence="5">Calpain catalytic domain-containing protein</fullName>
    </recommendedName>
</protein>
<name>Q4U920_THEAN</name>
<dbReference type="GO" id="GO:0006508">
    <property type="term" value="P:proteolysis"/>
    <property type="evidence" value="ECO:0007669"/>
    <property type="project" value="UniProtKB-KW"/>
</dbReference>
<keyword evidence="3 4" id="KW-0788">Thiol protease</keyword>
<keyword evidence="2 4" id="KW-0378">Hydrolase</keyword>
<dbReference type="PANTHER" id="PTHR46143:SF1">
    <property type="entry name" value="CALPAIN-7"/>
    <property type="match status" value="1"/>
</dbReference>
<dbReference type="RefSeq" id="XP_953308.1">
    <property type="nucleotide sequence ID" value="XM_948215.1"/>
</dbReference>
<organism evidence="6 7">
    <name type="scientific">Theileria annulata</name>
    <dbReference type="NCBI Taxonomy" id="5874"/>
    <lineage>
        <taxon>Eukaryota</taxon>
        <taxon>Sar</taxon>
        <taxon>Alveolata</taxon>
        <taxon>Apicomplexa</taxon>
        <taxon>Aconoidasida</taxon>
        <taxon>Piroplasmida</taxon>
        <taxon>Theileriidae</taxon>
        <taxon>Theileria</taxon>
    </lineage>
</organism>
<dbReference type="GO" id="GO:0004198">
    <property type="term" value="F:calcium-dependent cysteine-type endopeptidase activity"/>
    <property type="evidence" value="ECO:0007669"/>
    <property type="project" value="InterPro"/>
</dbReference>